<evidence type="ECO:0000313" key="1">
    <source>
        <dbReference type="EMBL" id="MCV7390749.1"/>
    </source>
</evidence>
<dbReference type="EMBL" id="JACKVC010000019">
    <property type="protein sequence ID" value="MCV7390749.1"/>
    <property type="molecule type" value="Genomic_DNA"/>
</dbReference>
<comment type="caution">
    <text evidence="1">The sequence shown here is derived from an EMBL/GenBank/DDBJ whole genome shotgun (WGS) entry which is preliminary data.</text>
</comment>
<dbReference type="Proteomes" id="UP001141659">
    <property type="component" value="Unassembled WGS sequence"/>
</dbReference>
<evidence type="ECO:0000313" key="2">
    <source>
        <dbReference type="Proteomes" id="UP001141659"/>
    </source>
</evidence>
<sequence>MAGNELLAQATMIPDYHQISFVALGWDEVPELGDEYPVEFIADESSVNIFTFADDQDEHSDRTVDIYVYRGTETTGLGRLVFDTPLNFPEPELTFGSILAIADYHHHVPLRRTGSIPIRVLTRETQPGNGTDIINVLIDDS</sequence>
<organism evidence="1 2">
    <name type="scientific">Mycolicibacterium porcinum</name>
    <dbReference type="NCBI Taxonomy" id="39693"/>
    <lineage>
        <taxon>Bacteria</taxon>
        <taxon>Bacillati</taxon>
        <taxon>Actinomycetota</taxon>
        <taxon>Actinomycetes</taxon>
        <taxon>Mycobacteriales</taxon>
        <taxon>Mycobacteriaceae</taxon>
        <taxon>Mycolicibacterium</taxon>
    </lineage>
</organism>
<reference evidence="1" key="2">
    <citation type="journal article" date="2022" name="BMC Genomics">
        <title>Comparative genome analysis of mycobacteria focusing on tRNA and non-coding RNA.</title>
        <authorList>
            <person name="Behra P.R.K."/>
            <person name="Pettersson B.M.F."/>
            <person name="Ramesh M."/>
            <person name="Das S."/>
            <person name="Dasgupta S."/>
            <person name="Kirsebom L.A."/>
        </authorList>
    </citation>
    <scope>NUCLEOTIDE SEQUENCE</scope>
    <source>
        <strain evidence="1">DSM 44242</strain>
    </source>
</reference>
<name>A0AAP7SI12_9MYCO</name>
<reference evidence="1" key="1">
    <citation type="submission" date="2020-07" db="EMBL/GenBank/DDBJ databases">
        <authorList>
            <person name="Pettersson B.M.F."/>
            <person name="Behra P.R.K."/>
            <person name="Ramesh M."/>
            <person name="Das S."/>
            <person name="Dasgupta S."/>
            <person name="Kirsebom L.A."/>
        </authorList>
    </citation>
    <scope>NUCLEOTIDE SEQUENCE</scope>
    <source>
        <strain evidence="1">DSM 44242</strain>
    </source>
</reference>
<dbReference type="AlphaFoldDB" id="A0AAP7SI12"/>
<accession>A0AAP7SI12</accession>
<gene>
    <name evidence="1" type="ORF">H5P34_22050</name>
</gene>
<protein>
    <submittedName>
        <fullName evidence="1">Uncharacterized protein</fullName>
    </submittedName>
</protein>
<dbReference type="RefSeq" id="WP_036443591.1">
    <property type="nucleotide sequence ID" value="NZ_JACKVC010000019.1"/>
</dbReference>
<proteinExistence type="predicted"/>